<dbReference type="PANTHER" id="PTHR14136">
    <property type="entry name" value="BTB_POZ DOMAIN-CONTAINING PROTEIN KCTD9"/>
    <property type="match status" value="1"/>
</dbReference>
<evidence type="ECO:0000259" key="1">
    <source>
        <dbReference type="SMART" id="SM00225"/>
    </source>
</evidence>
<dbReference type="SUPFAM" id="SSF54695">
    <property type="entry name" value="POZ domain"/>
    <property type="match status" value="1"/>
</dbReference>
<dbReference type="Gene3D" id="3.30.710.10">
    <property type="entry name" value="Potassium Channel Kv1.1, Chain A"/>
    <property type="match status" value="1"/>
</dbReference>
<dbReference type="Proteomes" id="UP001187531">
    <property type="component" value="Unassembled WGS sequence"/>
</dbReference>
<comment type="caution">
    <text evidence="2">The sequence shown here is derived from an EMBL/GenBank/DDBJ whole genome shotgun (WGS) entry which is preliminary data.</text>
</comment>
<keyword evidence="3" id="KW-1185">Reference proteome</keyword>
<dbReference type="InterPro" id="IPR051082">
    <property type="entry name" value="Pentapeptide-BTB/POZ_domain"/>
</dbReference>
<reference evidence="2" key="1">
    <citation type="submission" date="2023-07" db="EMBL/GenBank/DDBJ databases">
        <title>Chromosome-level genome assembly of Artemia franciscana.</title>
        <authorList>
            <person name="Jo E."/>
        </authorList>
    </citation>
    <scope>NUCLEOTIDE SEQUENCE</scope>
    <source>
        <tissue evidence="2">Whole body</tissue>
    </source>
</reference>
<dbReference type="GO" id="GO:0051260">
    <property type="term" value="P:protein homooligomerization"/>
    <property type="evidence" value="ECO:0007669"/>
    <property type="project" value="InterPro"/>
</dbReference>
<dbReference type="AlphaFoldDB" id="A0AA88KZ15"/>
<evidence type="ECO:0000313" key="3">
    <source>
        <dbReference type="Proteomes" id="UP001187531"/>
    </source>
</evidence>
<gene>
    <name evidence="2" type="ORF">QYM36_011539</name>
</gene>
<feature type="domain" description="BTB" evidence="1">
    <location>
        <begin position="6"/>
        <end position="108"/>
    </location>
</feature>
<dbReference type="Pfam" id="PF00805">
    <property type="entry name" value="Pentapeptide"/>
    <property type="match status" value="3"/>
</dbReference>
<dbReference type="InterPro" id="IPR001646">
    <property type="entry name" value="5peptide_repeat"/>
</dbReference>
<sequence length="312" mass="34875">MENSEDWIKLNIGGKVFHTTKTTLMGRDSDSMLARMFLQEELIPSRQMDGAYLIDRSPEYFTPLLNYLRHGQLILDANVNPKGVLEEAQFYGITSAIPQIMKLISDYNQRVSSKIEEPLTRLSIIKALIVTSSCSELRFQGVDLTDVDLSQLELRNINFKYAKMRRCNLFQANLSYCCFDRADLTGALLDSANLAGVKMQRCILEGASLKRANFVDPLSSKPLRAHLEGVNLRGANLEEANLDGANLRVSILKDANLQNCYLRGTDFAGANLERCDFSGSDLKNANLRGAYMADAVFDFVITPLHMSQTIGQ</sequence>
<dbReference type="InterPro" id="IPR000210">
    <property type="entry name" value="BTB/POZ_dom"/>
</dbReference>
<dbReference type="SUPFAM" id="SSF141571">
    <property type="entry name" value="Pentapeptide repeat-like"/>
    <property type="match status" value="1"/>
</dbReference>
<dbReference type="PANTHER" id="PTHR14136:SF17">
    <property type="entry name" value="BTB_POZ DOMAIN-CONTAINING PROTEIN KCTD9"/>
    <property type="match status" value="1"/>
</dbReference>
<dbReference type="InterPro" id="IPR003131">
    <property type="entry name" value="T1-type_BTB"/>
</dbReference>
<proteinExistence type="predicted"/>
<dbReference type="EMBL" id="JAVRJZ010000015">
    <property type="protein sequence ID" value="KAK2712873.1"/>
    <property type="molecule type" value="Genomic_DNA"/>
</dbReference>
<dbReference type="Gene3D" id="2.160.20.80">
    <property type="entry name" value="E3 ubiquitin-protein ligase SopA"/>
    <property type="match status" value="2"/>
</dbReference>
<protein>
    <recommendedName>
        <fullName evidence="1">BTB domain-containing protein</fullName>
    </recommendedName>
</protein>
<dbReference type="Gene3D" id="6.10.140.750">
    <property type="match status" value="1"/>
</dbReference>
<accession>A0AA88KZ15</accession>
<dbReference type="CDD" id="cd18368">
    <property type="entry name" value="BTB_POZ_KCTD9"/>
    <property type="match status" value="1"/>
</dbReference>
<dbReference type="InterPro" id="IPR011333">
    <property type="entry name" value="SKP1/BTB/POZ_sf"/>
</dbReference>
<dbReference type="SMART" id="SM00225">
    <property type="entry name" value="BTB"/>
    <property type="match status" value="1"/>
</dbReference>
<dbReference type="Pfam" id="PF02214">
    <property type="entry name" value="BTB_2"/>
    <property type="match status" value="1"/>
</dbReference>
<name>A0AA88KZ15_ARTSF</name>
<organism evidence="2 3">
    <name type="scientific">Artemia franciscana</name>
    <name type="common">Brine shrimp</name>
    <name type="synonym">Artemia sanfranciscana</name>
    <dbReference type="NCBI Taxonomy" id="6661"/>
    <lineage>
        <taxon>Eukaryota</taxon>
        <taxon>Metazoa</taxon>
        <taxon>Ecdysozoa</taxon>
        <taxon>Arthropoda</taxon>
        <taxon>Crustacea</taxon>
        <taxon>Branchiopoda</taxon>
        <taxon>Anostraca</taxon>
        <taxon>Artemiidae</taxon>
        <taxon>Artemia</taxon>
    </lineage>
</organism>
<evidence type="ECO:0000313" key="2">
    <source>
        <dbReference type="EMBL" id="KAK2712873.1"/>
    </source>
</evidence>